<name>A0ABX9KG30_9FUSO</name>
<dbReference type="PANTHER" id="PTHR43298">
    <property type="entry name" value="MULTIDRUG RESISTANCE PROTEIN NORM-RELATED"/>
    <property type="match status" value="1"/>
</dbReference>
<feature type="transmembrane region" description="Helical" evidence="10">
    <location>
        <begin position="92"/>
        <end position="110"/>
    </location>
</feature>
<comment type="subcellular location">
    <subcellularLocation>
        <location evidence="1">Cell membrane</location>
        <topology evidence="1">Multi-pass membrane protein</topology>
    </subcellularLocation>
</comment>
<dbReference type="PIRSF" id="PIRSF006603">
    <property type="entry name" value="DinF"/>
    <property type="match status" value="1"/>
</dbReference>
<sequence>MKEKLQSVKIITALAIPAILENTMQISVGFIDTFFIGKLGTEALAGVSASNSIMNIYIAFFLAVSVGCSALMTRNIGMKDYKNTNNILHQSINLAIGIGFLSGLINVIFAKPLLSLLGLSSNVIKITLPYFWAVGTPSVLISISMILSSALRSNKDTKTPMKVGFIVNIINTILNYFLIFGLGNWNGLGLLGAGIATSIARTLGVILLWKSLTVSKNSNTDKSSSDIIITKNKLFKLNWDIIKNISIISVPAAMEKLIMRTGQLIYISMIISISEATYAAHNIAGVIESFTYLPAMGFGVVAATLVGQQLGEGDVKSAKESGILCYIMAVVFMSIVGAVIFIFAPYLTSIFSEDPAIIRDGSKALRIIAFVQPTLAATFVITSALQGAGDTKYPMYITFIGIWFIRVTGIYILGIKLNMGITGVWLAIAADIVIRGTLLILRFITGKSLTETNINYIK</sequence>
<feature type="transmembrane region" description="Helical" evidence="10">
    <location>
        <begin position="419"/>
        <end position="441"/>
    </location>
</feature>
<dbReference type="CDD" id="cd13137">
    <property type="entry name" value="MATE_NorM_like"/>
    <property type="match status" value="1"/>
</dbReference>
<feature type="transmembrane region" description="Helical" evidence="10">
    <location>
        <begin position="130"/>
        <end position="151"/>
    </location>
</feature>
<feature type="transmembrane region" description="Helical" evidence="10">
    <location>
        <begin position="393"/>
        <end position="413"/>
    </location>
</feature>
<evidence type="ECO:0000256" key="10">
    <source>
        <dbReference type="SAM" id="Phobius"/>
    </source>
</evidence>
<evidence type="ECO:0000256" key="7">
    <source>
        <dbReference type="ARBA" id="ARBA00023065"/>
    </source>
</evidence>
<feature type="transmembrane region" description="Helical" evidence="10">
    <location>
        <begin position="323"/>
        <end position="344"/>
    </location>
</feature>
<feature type="transmembrane region" description="Helical" evidence="10">
    <location>
        <begin position="364"/>
        <end position="381"/>
    </location>
</feature>
<dbReference type="InterPro" id="IPR048279">
    <property type="entry name" value="MdtK-like"/>
</dbReference>
<dbReference type="PANTHER" id="PTHR43298:SF2">
    <property type="entry name" value="FMN_FAD EXPORTER YEEO-RELATED"/>
    <property type="match status" value="1"/>
</dbReference>
<protein>
    <recommendedName>
        <fullName evidence="9">Multidrug-efflux transporter</fullName>
    </recommendedName>
</protein>
<gene>
    <name evidence="11" type="ORF">DYH56_10480</name>
</gene>
<keyword evidence="6 10" id="KW-1133">Transmembrane helix</keyword>
<proteinExistence type="predicted"/>
<keyword evidence="3" id="KW-0050">Antiport</keyword>
<reference evidence="11 12" key="1">
    <citation type="submission" date="2018-08" db="EMBL/GenBank/DDBJ databases">
        <title>Draft genome sequence of Psychrilyobacter sp. strain SD5 isolated from Black Sea water.</title>
        <authorList>
            <person name="Yadav S."/>
            <person name="Villanueva L."/>
            <person name="Damste J.S.S."/>
        </authorList>
    </citation>
    <scope>NUCLEOTIDE SEQUENCE [LARGE SCALE GENOMIC DNA]</scope>
    <source>
        <strain evidence="11 12">SD5</strain>
    </source>
</reference>
<feature type="transmembrane region" description="Helical" evidence="10">
    <location>
        <begin position="53"/>
        <end position="72"/>
    </location>
</feature>
<evidence type="ECO:0000256" key="2">
    <source>
        <dbReference type="ARBA" id="ARBA00022448"/>
    </source>
</evidence>
<keyword evidence="2" id="KW-0813">Transport</keyword>
<keyword evidence="8 10" id="KW-0472">Membrane</keyword>
<evidence type="ECO:0000256" key="5">
    <source>
        <dbReference type="ARBA" id="ARBA00022692"/>
    </source>
</evidence>
<organism evidence="11 12">
    <name type="scientific">Psychrilyobacter piezotolerans</name>
    <dbReference type="NCBI Taxonomy" id="2293438"/>
    <lineage>
        <taxon>Bacteria</taxon>
        <taxon>Fusobacteriati</taxon>
        <taxon>Fusobacteriota</taxon>
        <taxon>Fusobacteriia</taxon>
        <taxon>Fusobacteriales</taxon>
        <taxon>Fusobacteriaceae</taxon>
        <taxon>Psychrilyobacter</taxon>
    </lineage>
</organism>
<dbReference type="InterPro" id="IPR050222">
    <property type="entry name" value="MATE_MdtK"/>
</dbReference>
<keyword evidence="4" id="KW-1003">Cell membrane</keyword>
<feature type="transmembrane region" description="Helical" evidence="10">
    <location>
        <begin position="163"/>
        <end position="182"/>
    </location>
</feature>
<dbReference type="RefSeq" id="WP_114642821.1">
    <property type="nucleotide sequence ID" value="NZ_JAACIO010000019.1"/>
</dbReference>
<evidence type="ECO:0000256" key="6">
    <source>
        <dbReference type="ARBA" id="ARBA00022989"/>
    </source>
</evidence>
<dbReference type="Pfam" id="PF01554">
    <property type="entry name" value="MatE"/>
    <property type="match status" value="2"/>
</dbReference>
<keyword evidence="7" id="KW-0406">Ion transport</keyword>
<dbReference type="NCBIfam" id="TIGR00797">
    <property type="entry name" value="matE"/>
    <property type="match status" value="1"/>
</dbReference>
<dbReference type="InterPro" id="IPR002528">
    <property type="entry name" value="MATE_fam"/>
</dbReference>
<dbReference type="EMBL" id="QUAJ01000018">
    <property type="protein sequence ID" value="REI40576.1"/>
    <property type="molecule type" value="Genomic_DNA"/>
</dbReference>
<evidence type="ECO:0000313" key="12">
    <source>
        <dbReference type="Proteomes" id="UP000263486"/>
    </source>
</evidence>
<keyword evidence="12" id="KW-1185">Reference proteome</keyword>
<feature type="transmembrane region" description="Helical" evidence="10">
    <location>
        <begin position="188"/>
        <end position="209"/>
    </location>
</feature>
<evidence type="ECO:0000313" key="11">
    <source>
        <dbReference type="EMBL" id="REI40576.1"/>
    </source>
</evidence>
<feature type="transmembrane region" description="Helical" evidence="10">
    <location>
        <begin position="290"/>
        <end position="311"/>
    </location>
</feature>
<accession>A0ABX9KG30</accession>
<dbReference type="Proteomes" id="UP000263486">
    <property type="component" value="Unassembled WGS sequence"/>
</dbReference>
<evidence type="ECO:0000256" key="3">
    <source>
        <dbReference type="ARBA" id="ARBA00022449"/>
    </source>
</evidence>
<keyword evidence="5 10" id="KW-0812">Transmembrane</keyword>
<comment type="caution">
    <text evidence="11">The sequence shown here is derived from an EMBL/GenBank/DDBJ whole genome shotgun (WGS) entry which is preliminary data.</text>
</comment>
<evidence type="ECO:0000256" key="9">
    <source>
        <dbReference type="ARBA" id="ARBA00031636"/>
    </source>
</evidence>
<evidence type="ECO:0000256" key="4">
    <source>
        <dbReference type="ARBA" id="ARBA00022475"/>
    </source>
</evidence>
<evidence type="ECO:0000256" key="1">
    <source>
        <dbReference type="ARBA" id="ARBA00004651"/>
    </source>
</evidence>
<evidence type="ECO:0000256" key="8">
    <source>
        <dbReference type="ARBA" id="ARBA00023136"/>
    </source>
</evidence>